<protein>
    <submittedName>
        <fullName evidence="1">Uncharacterized protein</fullName>
    </submittedName>
</protein>
<organism evidence="1">
    <name type="scientific">Candidatus Atribacter allofermentans</name>
    <dbReference type="NCBI Taxonomy" id="1852833"/>
    <lineage>
        <taxon>Bacteria</taxon>
        <taxon>Pseudomonadati</taxon>
        <taxon>Atribacterota</taxon>
        <taxon>Atribacteria</taxon>
        <taxon>Atribacterales</taxon>
        <taxon>Atribacteraceae</taxon>
        <taxon>Atribacter</taxon>
    </lineage>
</organism>
<dbReference type="Proteomes" id="UP000485569">
    <property type="component" value="Unassembled WGS sequence"/>
</dbReference>
<name>A0A1V5SX45_9BACT</name>
<dbReference type="AlphaFoldDB" id="A0A1V5SX45"/>
<sequence>MASRDYFDKRKLVLGEISLDERIDQWVWILDKRIIKRFVTLKERETLVQGLICQKCGAKCKGYCDVS</sequence>
<proteinExistence type="predicted"/>
<reference evidence="1" key="1">
    <citation type="submission" date="2017-02" db="EMBL/GenBank/DDBJ databases">
        <title>Delving into the versatile metabolic prowess of the omnipresent phylum Bacteroidetes.</title>
        <authorList>
            <person name="Nobu M.K."/>
            <person name="Mei R."/>
            <person name="Narihiro T."/>
            <person name="Kuroda K."/>
            <person name="Liu W.-T."/>
        </authorList>
    </citation>
    <scope>NUCLEOTIDE SEQUENCE</scope>
    <source>
        <strain evidence="1">ADurb.Bin276</strain>
    </source>
</reference>
<gene>
    <name evidence="1" type="ORF">BWY41_00970</name>
</gene>
<dbReference type="EMBL" id="MWBQ01000066">
    <property type="protein sequence ID" value="OQA58761.1"/>
    <property type="molecule type" value="Genomic_DNA"/>
</dbReference>
<accession>A0A1V5SX45</accession>
<comment type="caution">
    <text evidence="1">The sequence shown here is derived from an EMBL/GenBank/DDBJ whole genome shotgun (WGS) entry which is preliminary data.</text>
</comment>
<evidence type="ECO:0000313" key="1">
    <source>
        <dbReference type="EMBL" id="OQA58761.1"/>
    </source>
</evidence>